<feature type="domain" description="BHLH" evidence="6">
    <location>
        <begin position="43"/>
        <end position="95"/>
    </location>
</feature>
<evidence type="ECO:0000313" key="8">
    <source>
        <dbReference type="Proteomes" id="UP000093000"/>
    </source>
</evidence>
<dbReference type="GO" id="GO:0006412">
    <property type="term" value="P:translation"/>
    <property type="evidence" value="ECO:0007669"/>
    <property type="project" value="InterPro"/>
</dbReference>
<dbReference type="SUPFAM" id="SSF57829">
    <property type="entry name" value="Zn-binding ribosomal proteins"/>
    <property type="match status" value="1"/>
</dbReference>
<evidence type="ECO:0000313" key="7">
    <source>
        <dbReference type="EMBL" id="OBZ90737.1"/>
    </source>
</evidence>
<comment type="caution">
    <text evidence="7">The sequence shown here is derived from an EMBL/GenBank/DDBJ whole genome shotgun (WGS) entry which is preliminary data.</text>
</comment>
<dbReference type="GO" id="GO:0046983">
    <property type="term" value="F:protein dimerization activity"/>
    <property type="evidence" value="ECO:0007669"/>
    <property type="project" value="InterPro"/>
</dbReference>
<dbReference type="AlphaFoldDB" id="A0A1C7NNS3"/>
<dbReference type="PROSITE" id="PS01172">
    <property type="entry name" value="RIBOSOMAL_L44E"/>
    <property type="match status" value="1"/>
</dbReference>
<name>A0A1C7NNS3_9FUNG</name>
<dbReference type="SUPFAM" id="SSF47459">
    <property type="entry name" value="HLH, helix-loop-helix DNA-binding domain"/>
    <property type="match status" value="1"/>
</dbReference>
<dbReference type="InterPro" id="IPR011332">
    <property type="entry name" value="Ribosomal_zn-bd"/>
</dbReference>
<dbReference type="OrthoDB" id="2967263at2759"/>
<proteinExistence type="inferred from homology"/>
<dbReference type="InterPro" id="IPR036638">
    <property type="entry name" value="HLH_DNA-bd_sf"/>
</dbReference>
<dbReference type="PROSITE" id="PS50888">
    <property type="entry name" value="BHLH"/>
    <property type="match status" value="1"/>
</dbReference>
<feature type="compositionally biased region" description="Basic and acidic residues" evidence="5">
    <location>
        <begin position="131"/>
        <end position="143"/>
    </location>
</feature>
<dbReference type="GO" id="GO:0003735">
    <property type="term" value="F:structural constituent of ribosome"/>
    <property type="evidence" value="ECO:0007669"/>
    <property type="project" value="InterPro"/>
</dbReference>
<dbReference type="InterPro" id="IPR011598">
    <property type="entry name" value="bHLH_dom"/>
</dbReference>
<evidence type="ECO:0000256" key="5">
    <source>
        <dbReference type="SAM" id="MobiDB-lite"/>
    </source>
</evidence>
<dbReference type="Gene3D" id="3.10.450.80">
    <property type="match status" value="1"/>
</dbReference>
<sequence length="438" mass="49595">MPSEKFRIATNGQSLRNPNNAFFGMTLTANLTVDENDVSAHNDRRSAHNALERQRREHLNIKFQQLAHALPALQSVRRPSKTMIVAKSLEFVSASLKRETNFTAEIERLRAENEKLRSQAQSQLSTQQEDETPKKEVKRKASEMDQLSPPPTPEAMRPNSHQKSPVILPQDNKKKKRMVKQTKPSQQTPTESTMVTPMIESPWSPVDDHFRQPASYAVTNQNSPSYTSPYTTHLNSPNHDLLFMPTPSPYDPLPTRPQEYQTMMNSMLFAPYCLSSEQSNQCGDPVFSLLFSVSVHHVLFTLLGNHGPTSTDTVERTIVSFFKGRTTYGINPTVNIPKTRNTYCKGSKCRKHTPHKVTQYKAGKASLFAQGKRRYDRKQSGYGGQTKPVFHKKAKTTKKVVLRLECTACKYKMQLALKRCKHFELGGDKKTKGAALVF</sequence>
<feature type="compositionally biased region" description="Polar residues" evidence="5">
    <location>
        <begin position="118"/>
        <end position="127"/>
    </location>
</feature>
<evidence type="ECO:0000256" key="3">
    <source>
        <dbReference type="ARBA" id="ARBA00023274"/>
    </source>
</evidence>
<dbReference type="GO" id="GO:1990904">
    <property type="term" value="C:ribonucleoprotein complex"/>
    <property type="evidence" value="ECO:0007669"/>
    <property type="project" value="UniProtKB-KW"/>
</dbReference>
<protein>
    <recommendedName>
        <fullName evidence="6">BHLH domain-containing protein</fullName>
    </recommendedName>
</protein>
<evidence type="ECO:0000256" key="2">
    <source>
        <dbReference type="ARBA" id="ARBA00022980"/>
    </source>
</evidence>
<accession>A0A1C7NNS3</accession>
<comment type="similarity">
    <text evidence="1 4">Belongs to the eukaryotic ribosomal protein eL42 family.</text>
</comment>
<dbReference type="Gene3D" id="4.10.280.10">
    <property type="entry name" value="Helix-loop-helix DNA-binding domain"/>
    <property type="match status" value="1"/>
</dbReference>
<dbReference type="Proteomes" id="UP000093000">
    <property type="component" value="Unassembled WGS sequence"/>
</dbReference>
<dbReference type="Pfam" id="PF00935">
    <property type="entry name" value="Ribosomal_L44"/>
    <property type="match status" value="1"/>
</dbReference>
<feature type="region of interest" description="Disordered" evidence="5">
    <location>
        <begin position="114"/>
        <end position="194"/>
    </location>
</feature>
<dbReference type="SMART" id="SM00353">
    <property type="entry name" value="HLH"/>
    <property type="match status" value="1"/>
</dbReference>
<dbReference type="InterPro" id="IPR053708">
    <property type="entry name" value="Ribosomal_LSU_eL42"/>
</dbReference>
<keyword evidence="2 4" id="KW-0689">Ribosomal protein</keyword>
<keyword evidence="3 4" id="KW-0687">Ribonucleoprotein</keyword>
<dbReference type="GO" id="GO:0005840">
    <property type="term" value="C:ribosome"/>
    <property type="evidence" value="ECO:0007669"/>
    <property type="project" value="UniProtKB-KW"/>
</dbReference>
<keyword evidence="8" id="KW-1185">Reference proteome</keyword>
<dbReference type="FunFam" id="3.10.450.80:FF:000001">
    <property type="entry name" value="60S ribosomal protein L44"/>
    <property type="match status" value="1"/>
</dbReference>
<gene>
    <name evidence="7" type="ORF">A0J61_01230</name>
</gene>
<dbReference type="InParanoid" id="A0A1C7NNS3"/>
<dbReference type="PANTHER" id="PTHR10369">
    <property type="entry name" value="60S RIBOSOMAL PROTEIN L36A/L44"/>
    <property type="match status" value="1"/>
</dbReference>
<evidence type="ECO:0000256" key="4">
    <source>
        <dbReference type="RuleBase" id="RU000666"/>
    </source>
</evidence>
<feature type="compositionally biased region" description="Polar residues" evidence="5">
    <location>
        <begin position="182"/>
        <end position="194"/>
    </location>
</feature>
<organism evidence="7 8">
    <name type="scientific">Choanephora cucurbitarum</name>
    <dbReference type="NCBI Taxonomy" id="101091"/>
    <lineage>
        <taxon>Eukaryota</taxon>
        <taxon>Fungi</taxon>
        <taxon>Fungi incertae sedis</taxon>
        <taxon>Mucoromycota</taxon>
        <taxon>Mucoromycotina</taxon>
        <taxon>Mucoromycetes</taxon>
        <taxon>Mucorales</taxon>
        <taxon>Mucorineae</taxon>
        <taxon>Choanephoraceae</taxon>
        <taxon>Choanephoroideae</taxon>
        <taxon>Choanephora</taxon>
    </lineage>
</organism>
<reference evidence="7 8" key="1">
    <citation type="submission" date="2016-03" db="EMBL/GenBank/DDBJ databases">
        <title>Choanephora cucurbitarum.</title>
        <authorList>
            <person name="Min B."/>
            <person name="Park H."/>
            <person name="Park J.-H."/>
            <person name="Shin H.-D."/>
            <person name="Choi I.-G."/>
        </authorList>
    </citation>
    <scope>NUCLEOTIDE SEQUENCE [LARGE SCALE GENOMIC DNA]</scope>
    <source>
        <strain evidence="7 8">KUS-F28377</strain>
    </source>
</reference>
<evidence type="ECO:0000256" key="1">
    <source>
        <dbReference type="ARBA" id="ARBA00009364"/>
    </source>
</evidence>
<dbReference type="EMBL" id="LUGH01000036">
    <property type="protein sequence ID" value="OBZ90737.1"/>
    <property type="molecule type" value="Genomic_DNA"/>
</dbReference>
<dbReference type="STRING" id="101091.A0A1C7NNS3"/>
<evidence type="ECO:0000259" key="6">
    <source>
        <dbReference type="PROSITE" id="PS50888"/>
    </source>
</evidence>
<dbReference type="InterPro" id="IPR000552">
    <property type="entry name" value="Ribosomal_eL44"/>
</dbReference>
<dbReference type="Pfam" id="PF00010">
    <property type="entry name" value="HLH"/>
    <property type="match status" value="1"/>
</dbReference>